<name>A0A1J5R2B3_9ZZZZ</name>
<dbReference type="EMBL" id="MLJW01000820">
    <property type="protein sequence ID" value="OIQ82301.1"/>
    <property type="molecule type" value="Genomic_DNA"/>
</dbReference>
<gene>
    <name evidence="3" type="ORF">GALL_359210</name>
</gene>
<comment type="caution">
    <text evidence="3">The sequence shown here is derived from an EMBL/GenBank/DDBJ whole genome shotgun (WGS) entry which is preliminary data.</text>
</comment>
<evidence type="ECO:0000313" key="3">
    <source>
        <dbReference type="EMBL" id="OIQ82301.1"/>
    </source>
</evidence>
<protein>
    <submittedName>
        <fullName evidence="3">Uncharacterized protein</fullName>
    </submittedName>
</protein>
<evidence type="ECO:0000256" key="2">
    <source>
        <dbReference type="SAM" id="Phobius"/>
    </source>
</evidence>
<evidence type="ECO:0000256" key="1">
    <source>
        <dbReference type="SAM" id="MobiDB-lite"/>
    </source>
</evidence>
<keyword evidence="2" id="KW-0472">Membrane</keyword>
<dbReference type="AlphaFoldDB" id="A0A1J5R2B3"/>
<feature type="transmembrane region" description="Helical" evidence="2">
    <location>
        <begin position="44"/>
        <end position="66"/>
    </location>
</feature>
<accession>A0A1J5R2B3</accession>
<organism evidence="3">
    <name type="scientific">mine drainage metagenome</name>
    <dbReference type="NCBI Taxonomy" id="410659"/>
    <lineage>
        <taxon>unclassified sequences</taxon>
        <taxon>metagenomes</taxon>
        <taxon>ecological metagenomes</taxon>
    </lineage>
</organism>
<keyword evidence="2" id="KW-1133">Transmembrane helix</keyword>
<feature type="compositionally biased region" description="Low complexity" evidence="1">
    <location>
        <begin position="90"/>
        <end position="101"/>
    </location>
</feature>
<feature type="region of interest" description="Disordered" evidence="1">
    <location>
        <begin position="73"/>
        <end position="101"/>
    </location>
</feature>
<keyword evidence="2" id="KW-0812">Transmembrane</keyword>
<reference evidence="3" key="1">
    <citation type="submission" date="2016-10" db="EMBL/GenBank/DDBJ databases">
        <title>Sequence of Gallionella enrichment culture.</title>
        <authorList>
            <person name="Poehlein A."/>
            <person name="Muehling M."/>
            <person name="Daniel R."/>
        </authorList>
    </citation>
    <scope>NUCLEOTIDE SEQUENCE</scope>
</reference>
<sequence length="101" mass="10418">MARWEDEGVSVRRHSERVTGGAVIAGLFATGVAASTTGSTTVRLLHGAFLALGGGAVPIALVRVVGRRRRAVSSRRTQDLAREGSQTRLGAAAGVARAPRA</sequence>
<proteinExistence type="predicted"/>